<keyword evidence="1" id="KW-0677">Repeat</keyword>
<dbReference type="GO" id="GO:0072380">
    <property type="term" value="C:TRC complex"/>
    <property type="evidence" value="ECO:0007669"/>
    <property type="project" value="TreeGrafter"/>
</dbReference>
<feature type="repeat" description="TPR" evidence="5">
    <location>
        <begin position="184"/>
        <end position="217"/>
    </location>
</feature>
<dbReference type="InterPro" id="IPR042855">
    <property type="entry name" value="V_SNARE_CC"/>
</dbReference>
<dbReference type="Proteomes" id="UP000693970">
    <property type="component" value="Unassembled WGS sequence"/>
</dbReference>
<evidence type="ECO:0000256" key="3">
    <source>
        <dbReference type="PROSITE-ProRule" id="PRU00023"/>
    </source>
</evidence>
<dbReference type="PROSITE" id="PS50892">
    <property type="entry name" value="V_SNARE"/>
    <property type="match status" value="1"/>
</dbReference>
<dbReference type="PROSITE" id="PS50088">
    <property type="entry name" value="ANK_REPEAT"/>
    <property type="match status" value="1"/>
</dbReference>
<keyword evidence="2 5" id="KW-0802">TPR repeat</keyword>
<feature type="compositionally biased region" description="Polar residues" evidence="6">
    <location>
        <begin position="471"/>
        <end position="481"/>
    </location>
</feature>
<dbReference type="PROSITE" id="PS50005">
    <property type="entry name" value="TPR"/>
    <property type="match status" value="3"/>
</dbReference>
<feature type="region of interest" description="Disordered" evidence="6">
    <location>
        <begin position="1335"/>
        <end position="1365"/>
    </location>
</feature>
<feature type="region of interest" description="Disordered" evidence="6">
    <location>
        <begin position="313"/>
        <end position="332"/>
    </location>
</feature>
<feature type="repeat" description="ANK" evidence="3">
    <location>
        <begin position="1061"/>
        <end position="1093"/>
    </location>
</feature>
<evidence type="ECO:0000256" key="4">
    <source>
        <dbReference type="PROSITE-ProRule" id="PRU00290"/>
    </source>
</evidence>
<dbReference type="CDD" id="cd00065">
    <property type="entry name" value="FYVE_like_SF"/>
    <property type="match status" value="1"/>
</dbReference>
<dbReference type="SMART" id="SM00028">
    <property type="entry name" value="TPR"/>
    <property type="match status" value="6"/>
</dbReference>
<dbReference type="GO" id="GO:0016020">
    <property type="term" value="C:membrane"/>
    <property type="evidence" value="ECO:0007669"/>
    <property type="project" value="TreeGrafter"/>
</dbReference>
<gene>
    <name evidence="9" type="ORF">IV203_007069</name>
</gene>
<feature type="region of interest" description="Disordered" evidence="6">
    <location>
        <begin position="758"/>
        <end position="780"/>
    </location>
</feature>
<dbReference type="InterPro" id="IPR002110">
    <property type="entry name" value="Ankyrin_rpt"/>
</dbReference>
<dbReference type="PANTHER" id="PTHR45831:SF4">
    <property type="match status" value="1"/>
</dbReference>
<feature type="repeat" description="TPR" evidence="5">
    <location>
        <begin position="410"/>
        <end position="443"/>
    </location>
</feature>
<dbReference type="OrthoDB" id="2423701at2759"/>
<keyword evidence="10" id="KW-1185">Reference proteome</keyword>
<organism evidence="9 10">
    <name type="scientific">Nitzschia inconspicua</name>
    <dbReference type="NCBI Taxonomy" id="303405"/>
    <lineage>
        <taxon>Eukaryota</taxon>
        <taxon>Sar</taxon>
        <taxon>Stramenopiles</taxon>
        <taxon>Ochrophyta</taxon>
        <taxon>Bacillariophyta</taxon>
        <taxon>Bacillariophyceae</taxon>
        <taxon>Bacillariophycidae</taxon>
        <taxon>Bacillariales</taxon>
        <taxon>Bacillariaceae</taxon>
        <taxon>Nitzschia</taxon>
    </lineage>
</organism>
<dbReference type="PROSITE" id="PS50297">
    <property type="entry name" value="ANK_REP_REGION"/>
    <property type="match status" value="1"/>
</dbReference>
<feature type="region of interest" description="Disordered" evidence="6">
    <location>
        <begin position="1"/>
        <end position="93"/>
    </location>
</feature>
<protein>
    <submittedName>
        <fullName evidence="9">Tetratricopeptide repeat protein</fullName>
    </submittedName>
</protein>
<dbReference type="EMBL" id="JAGRRH010000025">
    <property type="protein sequence ID" value="KAG7341977.1"/>
    <property type="molecule type" value="Genomic_DNA"/>
</dbReference>
<dbReference type="GO" id="GO:0060090">
    <property type="term" value="F:molecular adaptor activity"/>
    <property type="evidence" value="ECO:0007669"/>
    <property type="project" value="TreeGrafter"/>
</dbReference>
<feature type="domain" description="V-SNARE coiled-coil homology" evidence="8">
    <location>
        <begin position="1543"/>
        <end position="1603"/>
    </location>
</feature>
<accession>A0A9K3KEE0</accession>
<dbReference type="CDD" id="cd15873">
    <property type="entry name" value="R-SNARE_STXBP5_6"/>
    <property type="match status" value="1"/>
</dbReference>
<evidence type="ECO:0000256" key="2">
    <source>
        <dbReference type="ARBA" id="ARBA00022803"/>
    </source>
</evidence>
<keyword evidence="3" id="KW-0040">ANK repeat</keyword>
<dbReference type="PANTHER" id="PTHR45831">
    <property type="entry name" value="LD24721P"/>
    <property type="match status" value="1"/>
</dbReference>
<feature type="compositionally biased region" description="Polar residues" evidence="6">
    <location>
        <begin position="26"/>
        <end position="39"/>
    </location>
</feature>
<dbReference type="InterPro" id="IPR019734">
    <property type="entry name" value="TPR_rpt"/>
</dbReference>
<feature type="compositionally biased region" description="Polar residues" evidence="6">
    <location>
        <begin position="66"/>
        <end position="77"/>
    </location>
</feature>
<proteinExistence type="predicted"/>
<evidence type="ECO:0000313" key="10">
    <source>
        <dbReference type="Proteomes" id="UP000693970"/>
    </source>
</evidence>
<feature type="region of interest" description="Disordered" evidence="6">
    <location>
        <begin position="1484"/>
        <end position="1503"/>
    </location>
</feature>
<dbReference type="PROSITE" id="PS50106">
    <property type="entry name" value="PDZ"/>
    <property type="match status" value="1"/>
</dbReference>
<dbReference type="Pfam" id="PF13637">
    <property type="entry name" value="Ank_4"/>
    <property type="match status" value="1"/>
</dbReference>
<sequence length="1606" mass="176612">MTALSSPNQMTPATLDKDYDYYGDATNANNPDNAGSSSPPKDGDHPRVKKGLGAMPMQALVDDRNSVTSPYSVSQKTHGMDPPASAEYEQGETVEGDEALLDLEQLEELHHEAERMKALGNKHMAAQEYTRAYNAYSAALQLSPVGPSSHVFLSNRSAALLSLKRYSAAATDARRAIALAPTFGKAHARLGQSLYFLKDYEGAVAAYEDAIHYEPDNPITKTYLEKARTKWQRQKEKAAKNTGRSAGEEVSVLTAESSVQHTVVNSVATDPNASAAVVTTGFRGQSKAMMDAVGRDMTKAGAVATTRRLPPALEGAEEGDPEEHDDFYNNQDDPDFDEALRIQERANRYLANKNYKFAIEEYTAALFLVPDDENLSPELHLGRAHALNGSRRHESAKIDAKLAIHIKPTPEAYSTLAKSLFYMKDYEGAIEAFAECKAFLPEGESLSMFDRAYLQKAEAALQEELEGGKIPSSNSSKSNTPIPKLKPPKFVSREEALNRPANIPAMPKQWPQQSPRDKQVVKFGPEREILFLSEALGIKLNRGPDGIVRVIEVSPEMPGSPIAREGKIVVGDVIREAAGVDIRRPITNIMWGDTVALIKMAPRPIKLVVASELSGSIMTQRMQAAQNALSPTSAAHFFPSNSSTEESVREHMDRLAVQQAVPSISAAEGEEVISDRIQETEDVVSSVGVDVKEVVNENVVETMNVMNAEMNDENKVMEAEKGLEETGDEASGGTSWNAGKSLLDDEALHQATLLEEKAGTDSEHAGKASQHASGEKSVAAEFVSQPPPILDLPEEEFQMVGGEIMFSRQPNRCYNGWDNLRWMSFSGTRKVRACDPVYRYVEGRKSFLWNKEEYVPRILAVYQVPNLILVLRRAEDFSELRELLELPSNAAVDDATLKSHLFVESVIDPKTAKLRLSPLTTASSILPDVSKEDVRRRTCFELINPVESVILSAVRIRKGAERALTSFNDSGAFLETSGVEYAVTKSICSAHQPKFEDETTAPSDLSWKHQVILGTLNSYVVMGNQKYLDIGIQEAMQSKNGRDEQNPKYLNPRLVDAIDESGKTALHYACGSRFVSAVKSLVAAGADVNKRIESDDLTPCHICAKNLDFSSLAVILSVNRRPNVVDSYGRSPMQLAITEGRTVGSQRSPEALDKCITILEKYGGEIDATTGFRHPVCFLAGYWLYDELEVVLRHCNYRYPLRQVNFEAEGISIGALYQYPLHSALISLKKLVPDGLERESETGDLDIRCIETLRVLFACGFEPNERIEAVVGIFPERSELESFVGFAPVQILASCLLEVSNERDVLGEAVFTASTKVFVNVVKYLVENGGRLSLEKPPVMRTGQGRESTNNSSFDEDASNDNGTGISELRSELKISSNKELMKLFDQFGVLESSKMWKTMKPAPASSKSIFFTDKHAIENSTAPGGSDDKSCAICWKGFGMLVRKHRCRLSRRFICDECSSQRVVFHGEEHRVSDGQYLLAKDEAGRKSNASPKQEEKMAPQPTYAGTAARLERLEAEENAQRDTLFGGIVSSVTNALAGTSDDLSQADTITGLSSQLNQTRDALNERGAKLDTLADKSDKLVSASQDFAAMAKELNRKSNQGFFW</sequence>
<dbReference type="GO" id="GO:0006620">
    <property type="term" value="P:post-translational protein targeting to endoplasmic reticulum membrane"/>
    <property type="evidence" value="ECO:0007669"/>
    <property type="project" value="TreeGrafter"/>
</dbReference>
<name>A0A9K3KEE0_9STRA</name>
<evidence type="ECO:0000256" key="5">
    <source>
        <dbReference type="PROSITE-ProRule" id="PRU00339"/>
    </source>
</evidence>
<evidence type="ECO:0000313" key="9">
    <source>
        <dbReference type="EMBL" id="KAG7341977.1"/>
    </source>
</evidence>
<feature type="compositionally biased region" description="Acidic residues" evidence="6">
    <location>
        <begin position="315"/>
        <end position="325"/>
    </location>
</feature>
<dbReference type="InterPro" id="IPR001478">
    <property type="entry name" value="PDZ"/>
</dbReference>
<evidence type="ECO:0000256" key="1">
    <source>
        <dbReference type="ARBA" id="ARBA00022737"/>
    </source>
</evidence>
<reference evidence="9" key="2">
    <citation type="submission" date="2021-04" db="EMBL/GenBank/DDBJ databases">
        <authorList>
            <person name="Podell S."/>
        </authorList>
    </citation>
    <scope>NUCLEOTIDE SEQUENCE</scope>
    <source>
        <strain evidence="9">Hildebrandi</strain>
    </source>
</reference>
<dbReference type="SMART" id="SM00248">
    <property type="entry name" value="ANK"/>
    <property type="match status" value="4"/>
</dbReference>
<feature type="repeat" description="TPR" evidence="5">
    <location>
        <begin position="113"/>
        <end position="146"/>
    </location>
</feature>
<dbReference type="CDD" id="cd00136">
    <property type="entry name" value="PDZ_canonical"/>
    <property type="match status" value="1"/>
</dbReference>
<dbReference type="InterPro" id="IPR047150">
    <property type="entry name" value="SGT"/>
</dbReference>
<evidence type="ECO:0000256" key="6">
    <source>
        <dbReference type="SAM" id="MobiDB-lite"/>
    </source>
</evidence>
<comment type="caution">
    <text evidence="9">The sequence shown here is derived from an EMBL/GenBank/DDBJ whole genome shotgun (WGS) entry which is preliminary data.</text>
</comment>
<feature type="compositionally biased region" description="Polar residues" evidence="6">
    <location>
        <begin position="1"/>
        <end position="12"/>
    </location>
</feature>
<feature type="region of interest" description="Disordered" evidence="6">
    <location>
        <begin position="464"/>
        <end position="490"/>
    </location>
</feature>
<feature type="domain" description="PDZ" evidence="7">
    <location>
        <begin position="536"/>
        <end position="613"/>
    </location>
</feature>
<keyword evidence="4" id="KW-0175">Coiled coil</keyword>
<evidence type="ECO:0000259" key="7">
    <source>
        <dbReference type="PROSITE" id="PS50106"/>
    </source>
</evidence>
<evidence type="ECO:0000259" key="8">
    <source>
        <dbReference type="PROSITE" id="PS50892"/>
    </source>
</evidence>
<reference evidence="9" key="1">
    <citation type="journal article" date="2021" name="Sci. Rep.">
        <title>Diploid genomic architecture of Nitzschia inconspicua, an elite biomass production diatom.</title>
        <authorList>
            <person name="Oliver A."/>
            <person name="Podell S."/>
            <person name="Pinowska A."/>
            <person name="Traller J.C."/>
            <person name="Smith S.R."/>
            <person name="McClure R."/>
            <person name="Beliaev A."/>
            <person name="Bohutskyi P."/>
            <person name="Hill E.A."/>
            <person name="Rabines A."/>
            <person name="Zheng H."/>
            <person name="Allen L.Z."/>
            <person name="Kuo A."/>
            <person name="Grigoriev I.V."/>
            <person name="Allen A.E."/>
            <person name="Hazlebeck D."/>
            <person name="Allen E.E."/>
        </authorList>
    </citation>
    <scope>NUCLEOTIDE SEQUENCE</scope>
    <source>
        <strain evidence="9">Hildebrandi</strain>
    </source>
</reference>